<protein>
    <submittedName>
        <fullName evidence="1">Uncharacterized protein</fullName>
    </submittedName>
</protein>
<feature type="non-terminal residue" evidence="1">
    <location>
        <position position="83"/>
    </location>
</feature>
<dbReference type="EMBL" id="JAGFNK010000462">
    <property type="protein sequence ID" value="KAI9449948.1"/>
    <property type="molecule type" value="Genomic_DNA"/>
</dbReference>
<dbReference type="Proteomes" id="UP001207468">
    <property type="component" value="Unassembled WGS sequence"/>
</dbReference>
<reference evidence="1" key="1">
    <citation type="submission" date="2021-03" db="EMBL/GenBank/DDBJ databases">
        <title>Evolutionary priming and transition to the ectomycorrhizal habit in an iconic lineage of mushroom-forming fungi: is preadaptation a requirement?</title>
        <authorList>
            <consortium name="DOE Joint Genome Institute"/>
            <person name="Looney B.P."/>
            <person name="Miyauchi S."/>
            <person name="Morin E."/>
            <person name="Drula E."/>
            <person name="Courty P.E."/>
            <person name="Chicoki N."/>
            <person name="Fauchery L."/>
            <person name="Kohler A."/>
            <person name="Kuo A."/>
            <person name="LaButti K."/>
            <person name="Pangilinan J."/>
            <person name="Lipzen A."/>
            <person name="Riley R."/>
            <person name="Andreopoulos W."/>
            <person name="He G."/>
            <person name="Johnson J."/>
            <person name="Barry K.W."/>
            <person name="Grigoriev I.V."/>
            <person name="Nagy L."/>
            <person name="Hibbett D."/>
            <person name="Henrissat B."/>
            <person name="Matheny P.B."/>
            <person name="Labbe J."/>
            <person name="Martin A.F."/>
        </authorList>
    </citation>
    <scope>NUCLEOTIDE SEQUENCE</scope>
    <source>
        <strain evidence="1">BPL698</strain>
    </source>
</reference>
<feature type="non-terminal residue" evidence="1">
    <location>
        <position position="1"/>
    </location>
</feature>
<sequence length="83" mass="9847">PRPLPAEQDEDDEIHGYEKDTGVHMRKHKSTTGRKNMAERRRARCRRITALWLADAFRMKLLANFLKREHNVVPRSFDEALYV</sequence>
<gene>
    <name evidence="1" type="ORF">F5148DRAFT_968200</name>
</gene>
<keyword evidence="2" id="KW-1185">Reference proteome</keyword>
<proteinExistence type="predicted"/>
<evidence type="ECO:0000313" key="2">
    <source>
        <dbReference type="Proteomes" id="UP001207468"/>
    </source>
</evidence>
<evidence type="ECO:0000313" key="1">
    <source>
        <dbReference type="EMBL" id="KAI9449948.1"/>
    </source>
</evidence>
<comment type="caution">
    <text evidence="1">The sequence shown here is derived from an EMBL/GenBank/DDBJ whole genome shotgun (WGS) entry which is preliminary data.</text>
</comment>
<name>A0ACC0TVP8_9AGAM</name>
<organism evidence="1 2">
    <name type="scientific">Russula earlei</name>
    <dbReference type="NCBI Taxonomy" id="71964"/>
    <lineage>
        <taxon>Eukaryota</taxon>
        <taxon>Fungi</taxon>
        <taxon>Dikarya</taxon>
        <taxon>Basidiomycota</taxon>
        <taxon>Agaricomycotina</taxon>
        <taxon>Agaricomycetes</taxon>
        <taxon>Russulales</taxon>
        <taxon>Russulaceae</taxon>
        <taxon>Russula</taxon>
    </lineage>
</organism>
<accession>A0ACC0TVP8</accession>